<proteinExistence type="predicted"/>
<dbReference type="Proteomes" id="UP000095472">
    <property type="component" value="Chromosome"/>
</dbReference>
<evidence type="ECO:0000313" key="2">
    <source>
        <dbReference type="Proteomes" id="UP000095472"/>
    </source>
</evidence>
<keyword evidence="1" id="KW-0378">Hydrolase</keyword>
<gene>
    <name evidence="1" type="ORF">BH720_025405</name>
</gene>
<accession>A0ACD5GQE4</accession>
<sequence>MNILACDRQIQSVLRQCGQQIQSLVLQQFAIEQKGPGDYVTDIDRLLDRQLAAAFQEMFPHDGAITEENARSRKLFHESYSRLWLIDPLDGTEDFIQGEQSYAVMVGLLQDAQPSAGWIYAPATDTLYAGGTGWGCGRFKERMPDNRSRRFLPSVPRSPLQCFWGIKTRRILERRSPKSYQS</sequence>
<protein>
    <submittedName>
        <fullName evidence="1">3'(2'),5'-bisphosphate nucleotidase CysQ family protein</fullName>
        <ecNumber evidence="1">3.1.3.7</ecNumber>
    </submittedName>
</protein>
<organism evidence="1 2">
    <name type="scientific">Desertifilum tharense IPPAS B-1220</name>
    <dbReference type="NCBI Taxonomy" id="1781255"/>
    <lineage>
        <taxon>Bacteria</taxon>
        <taxon>Bacillati</taxon>
        <taxon>Cyanobacteriota</taxon>
        <taxon>Cyanophyceae</taxon>
        <taxon>Desertifilales</taxon>
        <taxon>Desertifilaceae</taxon>
        <taxon>Desertifilum</taxon>
    </lineage>
</organism>
<name>A0ACD5GQE4_9CYAN</name>
<reference evidence="1 2" key="1">
    <citation type="journal article" date="2016" name="Genome Announc.">
        <title>Draft Genome Sequence of the Thermotolerant Cyanobacterium Desertifilum sp. IPPAS B-1220.</title>
        <authorList>
            <person name="Mironov K.S."/>
            <person name="Sinetova M.A."/>
            <person name="Bolatkhan K."/>
            <person name="Zayadan B.K."/>
            <person name="Ustinova V.V."/>
            <person name="Kupriyanova E.V."/>
            <person name="Skrypnik A.N."/>
            <person name="Gogoleva N.E."/>
            <person name="Gogolev Y.V."/>
            <person name="Los D.A."/>
        </authorList>
    </citation>
    <scope>NUCLEOTIDE SEQUENCE [LARGE SCALE GENOMIC DNA]</scope>
    <source>
        <strain evidence="1 2">IPPAS B-1220</strain>
    </source>
</reference>
<dbReference type="EMBL" id="CP182909">
    <property type="protein sequence ID" value="XPM62857.1"/>
    <property type="molecule type" value="Genomic_DNA"/>
</dbReference>
<keyword evidence="2" id="KW-1185">Reference proteome</keyword>
<dbReference type="EC" id="3.1.3.7" evidence="1"/>
<evidence type="ECO:0000313" key="1">
    <source>
        <dbReference type="EMBL" id="XPM62857.1"/>
    </source>
</evidence>